<feature type="transmembrane region" description="Helical" evidence="2">
    <location>
        <begin position="431"/>
        <end position="450"/>
    </location>
</feature>
<keyword evidence="2" id="KW-1133">Transmembrane helix</keyword>
<reference evidence="3 4" key="1">
    <citation type="submission" date="2021-03" db="EMBL/GenBank/DDBJ databases">
        <authorList>
            <person name="Lee D.-H."/>
        </authorList>
    </citation>
    <scope>NUCLEOTIDE SEQUENCE [LARGE SCALE GENOMIC DNA]</scope>
    <source>
        <strain evidence="3 4">MMS20-R2-23</strain>
    </source>
</reference>
<keyword evidence="2" id="KW-0812">Transmembrane</keyword>
<evidence type="ECO:0000256" key="2">
    <source>
        <dbReference type="SAM" id="Phobius"/>
    </source>
</evidence>
<dbReference type="EMBL" id="JAGFWR010000030">
    <property type="protein sequence ID" value="MBO4164835.1"/>
    <property type="molecule type" value="Genomic_DNA"/>
</dbReference>
<gene>
    <name evidence="3" type="ORF">JQN83_29100</name>
</gene>
<name>A0ABS3VH21_9ACTN</name>
<organism evidence="3 4">
    <name type="scientific">Micromonospora antibiotica</name>
    <dbReference type="NCBI Taxonomy" id="2807623"/>
    <lineage>
        <taxon>Bacteria</taxon>
        <taxon>Bacillati</taxon>
        <taxon>Actinomycetota</taxon>
        <taxon>Actinomycetes</taxon>
        <taxon>Micromonosporales</taxon>
        <taxon>Micromonosporaceae</taxon>
        <taxon>Micromonospora</taxon>
    </lineage>
</organism>
<accession>A0ABS3VH21</accession>
<evidence type="ECO:0008006" key="5">
    <source>
        <dbReference type="Google" id="ProtNLM"/>
    </source>
</evidence>
<evidence type="ECO:0000313" key="3">
    <source>
        <dbReference type="EMBL" id="MBO4164835.1"/>
    </source>
</evidence>
<feature type="compositionally biased region" description="Low complexity" evidence="1">
    <location>
        <begin position="96"/>
        <end position="115"/>
    </location>
</feature>
<feature type="compositionally biased region" description="Low complexity" evidence="1">
    <location>
        <begin position="72"/>
        <end position="83"/>
    </location>
</feature>
<dbReference type="Proteomes" id="UP000671399">
    <property type="component" value="Unassembled WGS sequence"/>
</dbReference>
<protein>
    <recommendedName>
        <fullName evidence="5">DUF11 domain-containing protein</fullName>
    </recommendedName>
</protein>
<feature type="region of interest" description="Disordered" evidence="1">
    <location>
        <begin position="50"/>
        <end position="146"/>
    </location>
</feature>
<feature type="compositionally biased region" description="Pro residues" evidence="1">
    <location>
        <begin position="84"/>
        <end position="95"/>
    </location>
</feature>
<comment type="caution">
    <text evidence="3">The sequence shown here is derived from an EMBL/GenBank/DDBJ whole genome shotgun (WGS) entry which is preliminary data.</text>
</comment>
<proteinExistence type="predicted"/>
<keyword evidence="2" id="KW-0472">Membrane</keyword>
<evidence type="ECO:0000256" key="1">
    <source>
        <dbReference type="SAM" id="MobiDB-lite"/>
    </source>
</evidence>
<sequence length="471" mass="47245">MSRVDARTVRRSLARRTPALVGAVLAAGLAVALGVTPGLAATPTVTRVAVDPTDDWLPGGDPTDDPTPPVEPSATGPATTDAPPTLPPGPTPTGAPEPTGTTSAPVPTAAGTPSTTPTPRPPLPTRSARPSGPNPAQPGGGRIGVQVTTGDITLDDRYWSARSTVATLQVTVTNTGVVPERLRLAYTLPAGLTDAGTPGCAAAGDGGWQCGEWTTAPGDRFSSLIQVRVSGNAWRQMPLSGTVRVTATGPDAGDTTQDHEGFAVLFPPGPPMPGILLDAEEVVFDIGGGPTALAAHLGNTGRVDAAGRVDVLLPAGVSVLSPPAGCASMSPTRTRCDLDVVPAGQTRTLRFTVAATPDAQRDAPLAGAVIGWLDPEQGPTRQVQMSFRITAAAALATSPVGAPAPTGSQGLIAAQGGSVDVSAMSSAQRTALGLIVASVLLVALALGLATGSLRRWTAGRATEPSATERSG</sequence>
<evidence type="ECO:0000313" key="4">
    <source>
        <dbReference type="Proteomes" id="UP000671399"/>
    </source>
</evidence>
<keyword evidence="4" id="KW-1185">Reference proteome</keyword>